<dbReference type="Proteomes" id="UP001056436">
    <property type="component" value="Unassembled WGS sequence"/>
</dbReference>
<organism evidence="2 3">
    <name type="scientific">Colletotrichum abscissum</name>
    <dbReference type="NCBI Taxonomy" id="1671311"/>
    <lineage>
        <taxon>Eukaryota</taxon>
        <taxon>Fungi</taxon>
        <taxon>Dikarya</taxon>
        <taxon>Ascomycota</taxon>
        <taxon>Pezizomycotina</taxon>
        <taxon>Sordariomycetes</taxon>
        <taxon>Hypocreomycetidae</taxon>
        <taxon>Glomerellales</taxon>
        <taxon>Glomerellaceae</taxon>
        <taxon>Colletotrichum</taxon>
        <taxon>Colletotrichum acutatum species complex</taxon>
    </lineage>
</organism>
<feature type="region of interest" description="Disordered" evidence="1">
    <location>
        <begin position="1"/>
        <end position="28"/>
    </location>
</feature>
<evidence type="ECO:0000313" key="3">
    <source>
        <dbReference type="Proteomes" id="UP001056436"/>
    </source>
</evidence>
<gene>
    <name evidence="2" type="ORF">CABS02_02470</name>
</gene>
<name>A0A9P9XN85_9PEZI</name>
<evidence type="ECO:0000256" key="1">
    <source>
        <dbReference type="SAM" id="MobiDB-lite"/>
    </source>
</evidence>
<protein>
    <submittedName>
        <fullName evidence="2">Uncharacterized protein</fullName>
    </submittedName>
</protein>
<dbReference type="EMBL" id="SDAQ01000008">
    <property type="protein sequence ID" value="KAI3557366.1"/>
    <property type="molecule type" value="Genomic_DNA"/>
</dbReference>
<dbReference type="AlphaFoldDB" id="A0A9P9XN85"/>
<evidence type="ECO:0000313" key="2">
    <source>
        <dbReference type="EMBL" id="KAI3557366.1"/>
    </source>
</evidence>
<reference evidence="2" key="1">
    <citation type="submission" date="2019-01" db="EMBL/GenBank/DDBJ databases">
        <title>Colletotrichum abscissum LGMF1257.</title>
        <authorList>
            <person name="Baroncelli R."/>
        </authorList>
    </citation>
    <scope>NUCLEOTIDE SEQUENCE</scope>
    <source>
        <strain evidence="2">Ca142</strain>
    </source>
</reference>
<accession>A0A9P9XN85</accession>
<proteinExistence type="predicted"/>
<comment type="caution">
    <text evidence="2">The sequence shown here is derived from an EMBL/GenBank/DDBJ whole genome shotgun (WGS) entry which is preliminary data.</text>
</comment>
<feature type="compositionally biased region" description="Basic and acidic residues" evidence="1">
    <location>
        <begin position="1"/>
        <end position="10"/>
    </location>
</feature>
<sequence>MEGRGWKDTTVDYNDDGNEEDRGSCEDRGARRWRIDEAVRGPLSKTGSRHSAPGFSRVGLVEWTRVQDIGAWAEQRQCSGGRRGRFSWAMGVVGRRVGLFLEGENENKGFERWAFGL</sequence>
<keyword evidence="3" id="KW-1185">Reference proteome</keyword>